<feature type="signal peptide" evidence="2">
    <location>
        <begin position="1"/>
        <end position="28"/>
    </location>
</feature>
<evidence type="ECO:0000256" key="2">
    <source>
        <dbReference type="SAM" id="SignalP"/>
    </source>
</evidence>
<feature type="chain" id="PRO_5047401417" evidence="2">
    <location>
        <begin position="29"/>
        <end position="329"/>
    </location>
</feature>
<evidence type="ECO:0000256" key="1">
    <source>
        <dbReference type="ARBA" id="ARBA00006987"/>
    </source>
</evidence>
<reference evidence="3 4" key="1">
    <citation type="submission" date="2023-04" db="EMBL/GenBank/DDBJ databases">
        <title>Marinoamorphus aggregata gen. nov., sp. Nov., isolate from tissue of brittle star Ophioplocus japonicus.</title>
        <authorList>
            <person name="Kawano K."/>
            <person name="Sawayama S."/>
            <person name="Nakagawa S."/>
        </authorList>
    </citation>
    <scope>NUCLEOTIDE SEQUENCE [LARGE SCALE GENOMIC DNA]</scope>
    <source>
        <strain evidence="3 4">NKW23</strain>
    </source>
</reference>
<dbReference type="RefSeq" id="WP_285674886.1">
    <property type="nucleotide sequence ID" value="NZ_BSYI01000070.1"/>
</dbReference>
<dbReference type="InterPro" id="IPR042100">
    <property type="entry name" value="Bug_dom1"/>
</dbReference>
<dbReference type="PANTHER" id="PTHR42928">
    <property type="entry name" value="TRICARBOXYLATE-BINDING PROTEIN"/>
    <property type="match status" value="1"/>
</dbReference>
<dbReference type="Proteomes" id="UP001239909">
    <property type="component" value="Unassembled WGS sequence"/>
</dbReference>
<dbReference type="InterPro" id="IPR005064">
    <property type="entry name" value="BUG"/>
</dbReference>
<comment type="caution">
    <text evidence="3">The sequence shown here is derived from an EMBL/GenBank/DDBJ whole genome shotgun (WGS) entry which is preliminary data.</text>
</comment>
<dbReference type="Gene3D" id="3.40.190.10">
    <property type="entry name" value="Periplasmic binding protein-like II"/>
    <property type="match status" value="1"/>
</dbReference>
<keyword evidence="4" id="KW-1185">Reference proteome</keyword>
<comment type="similarity">
    <text evidence="1">Belongs to the UPF0065 (bug) family.</text>
</comment>
<proteinExistence type="inferred from homology"/>
<dbReference type="SUPFAM" id="SSF53850">
    <property type="entry name" value="Periplasmic binding protein-like II"/>
    <property type="match status" value="1"/>
</dbReference>
<dbReference type="EMBL" id="BSYI01000070">
    <property type="protein sequence ID" value="GMG85514.1"/>
    <property type="molecule type" value="Genomic_DNA"/>
</dbReference>
<accession>A0ABQ6LTW5</accession>
<dbReference type="PIRSF" id="PIRSF017082">
    <property type="entry name" value="YflP"/>
    <property type="match status" value="1"/>
</dbReference>
<dbReference type="PANTHER" id="PTHR42928:SF5">
    <property type="entry name" value="BLR1237 PROTEIN"/>
    <property type="match status" value="1"/>
</dbReference>
<gene>
    <name evidence="3" type="ORF">LNKW23_47360</name>
</gene>
<dbReference type="Pfam" id="PF03401">
    <property type="entry name" value="TctC"/>
    <property type="match status" value="1"/>
</dbReference>
<dbReference type="Gene3D" id="3.40.190.150">
    <property type="entry name" value="Bordetella uptake gene, domain 1"/>
    <property type="match status" value="1"/>
</dbReference>
<organism evidence="3 4">
    <name type="scientific">Paralimibaculum aggregatum</name>
    <dbReference type="NCBI Taxonomy" id="3036245"/>
    <lineage>
        <taxon>Bacteria</taxon>
        <taxon>Pseudomonadati</taxon>
        <taxon>Pseudomonadota</taxon>
        <taxon>Alphaproteobacteria</taxon>
        <taxon>Rhodobacterales</taxon>
        <taxon>Paracoccaceae</taxon>
        <taxon>Paralimibaculum</taxon>
    </lineage>
</organism>
<sequence>MLRSILKSGALGLTLAGAVAIAPGVATAQDATDYPSRAVTMIIPFGPGGSTDPVARAFAEKLSAAWGEQVIAENRPGAGGSVGGTALVTSEPDGYTMLVVNPGPAILAPMLSASVEYEPSDLKPVVLIGEMPQIAIVRSDFPADDMAGLVAYAKENPGAVLWGSSGVNSSPHVTLELLKESAGIDITHVPYSGSGAAITDLLGGSIQGMYSTPVTAAGLIESGDVKVLGVAGAKRHKALPDVPTLEEQGIMGANASVWLAIVVPQGTPDAIVQKINADMNDAIAAPDLQGTIFSKLNPLGGTVAEFEAYMADEEARVQRLIDSGTLEVQ</sequence>
<dbReference type="CDD" id="cd07012">
    <property type="entry name" value="PBP2_Bug_TTT"/>
    <property type="match status" value="1"/>
</dbReference>
<keyword evidence="2" id="KW-0732">Signal</keyword>
<evidence type="ECO:0000313" key="4">
    <source>
        <dbReference type="Proteomes" id="UP001239909"/>
    </source>
</evidence>
<name>A0ABQ6LTW5_9RHOB</name>
<protein>
    <submittedName>
        <fullName evidence="3">Tripartite tricarboxylate transporter substrate binding protein</fullName>
    </submittedName>
</protein>
<evidence type="ECO:0000313" key="3">
    <source>
        <dbReference type="EMBL" id="GMG85514.1"/>
    </source>
</evidence>